<dbReference type="EMBL" id="NUWN01000006">
    <property type="protein sequence ID" value="PFK47316.1"/>
    <property type="molecule type" value="Genomic_DNA"/>
</dbReference>
<dbReference type="PROSITE" id="PS00211">
    <property type="entry name" value="ABC_TRANSPORTER_1"/>
    <property type="match status" value="1"/>
</dbReference>
<reference evidence="7 8" key="1">
    <citation type="submission" date="2017-09" db="EMBL/GenBank/DDBJ databases">
        <title>Large-scale bioinformatics analysis of Bacillus genomes uncovers conserved roles of natural products in bacterial physiology.</title>
        <authorList>
            <consortium name="Agbiome Team Llc"/>
            <person name="Bleich R.M."/>
            <person name="Grubbs K.J."/>
            <person name="Santa Maria K.C."/>
            <person name="Allen S.E."/>
            <person name="Farag S."/>
            <person name="Shank E.A."/>
            <person name="Bowers A."/>
        </authorList>
    </citation>
    <scope>NUCLEOTIDE SEQUENCE [LARGE SCALE GENOMIC DNA]</scope>
    <source>
        <strain evidence="7 8">AFS083043</strain>
    </source>
</reference>
<dbReference type="InterPro" id="IPR017871">
    <property type="entry name" value="ABC_transporter-like_CS"/>
</dbReference>
<dbReference type="InterPro" id="IPR027417">
    <property type="entry name" value="P-loop_NTPase"/>
</dbReference>
<dbReference type="SUPFAM" id="SSF52540">
    <property type="entry name" value="P-loop containing nucleoside triphosphate hydrolases"/>
    <property type="match status" value="1"/>
</dbReference>
<dbReference type="Pfam" id="PF00005">
    <property type="entry name" value="ABC_tran"/>
    <property type="match status" value="1"/>
</dbReference>
<dbReference type="PANTHER" id="PTHR42711">
    <property type="entry name" value="ABC TRANSPORTER ATP-BINDING PROTEIN"/>
    <property type="match status" value="1"/>
</dbReference>
<evidence type="ECO:0000256" key="4">
    <source>
        <dbReference type="ARBA" id="ARBA00022840"/>
    </source>
</evidence>
<accession>A0A2B0N2J7</accession>
<keyword evidence="3" id="KW-0547">Nucleotide-binding</keyword>
<keyword evidence="4" id="KW-0067">ATP-binding</keyword>
<dbReference type="GO" id="GO:0005524">
    <property type="term" value="F:ATP binding"/>
    <property type="evidence" value="ECO:0007669"/>
    <property type="project" value="UniProtKB-KW"/>
</dbReference>
<comment type="caution">
    <text evidence="7">The sequence shown here is derived from an EMBL/GenBank/DDBJ whole genome shotgun (WGS) entry which is preliminary data.</text>
</comment>
<evidence type="ECO:0000313" key="8">
    <source>
        <dbReference type="Proteomes" id="UP000242656"/>
    </source>
</evidence>
<dbReference type="SMART" id="SM00382">
    <property type="entry name" value="AAA"/>
    <property type="match status" value="1"/>
</dbReference>
<evidence type="ECO:0000256" key="1">
    <source>
        <dbReference type="ARBA" id="ARBA00005417"/>
    </source>
</evidence>
<dbReference type="GO" id="GO:0016887">
    <property type="term" value="F:ATP hydrolysis activity"/>
    <property type="evidence" value="ECO:0007669"/>
    <property type="project" value="InterPro"/>
</dbReference>
<evidence type="ECO:0000256" key="2">
    <source>
        <dbReference type="ARBA" id="ARBA00022448"/>
    </source>
</evidence>
<dbReference type="InterPro" id="IPR003593">
    <property type="entry name" value="AAA+_ATPase"/>
</dbReference>
<gene>
    <name evidence="7" type="ORF">COI93_01390</name>
</gene>
<comment type="similarity">
    <text evidence="1">Belongs to the ABC transporter superfamily.</text>
</comment>
<dbReference type="PROSITE" id="PS50893">
    <property type="entry name" value="ABC_TRANSPORTER_2"/>
    <property type="match status" value="1"/>
</dbReference>
<protein>
    <submittedName>
        <fullName evidence="7">ABC transporter</fullName>
    </submittedName>
</protein>
<feature type="domain" description="ABC transporter" evidence="6">
    <location>
        <begin position="2"/>
        <end position="247"/>
    </location>
</feature>
<evidence type="ECO:0000256" key="5">
    <source>
        <dbReference type="SAM" id="Coils"/>
    </source>
</evidence>
<feature type="coiled-coil region" evidence="5">
    <location>
        <begin position="297"/>
        <end position="324"/>
    </location>
</feature>
<evidence type="ECO:0000259" key="6">
    <source>
        <dbReference type="PROSITE" id="PS50893"/>
    </source>
</evidence>
<proteinExistence type="inferred from homology"/>
<dbReference type="AlphaFoldDB" id="A0A2B0N2J7"/>
<dbReference type="Gene3D" id="3.40.50.300">
    <property type="entry name" value="P-loop containing nucleotide triphosphate hydrolases"/>
    <property type="match status" value="1"/>
</dbReference>
<dbReference type="PANTHER" id="PTHR42711:SF5">
    <property type="entry name" value="ABC TRANSPORTER ATP-BINDING PROTEIN NATA"/>
    <property type="match status" value="1"/>
</dbReference>
<keyword evidence="2" id="KW-0813">Transport</keyword>
<evidence type="ECO:0000256" key="3">
    <source>
        <dbReference type="ARBA" id="ARBA00022741"/>
    </source>
</evidence>
<dbReference type="InterPro" id="IPR050763">
    <property type="entry name" value="ABC_transporter_ATP-binding"/>
</dbReference>
<keyword evidence="5" id="KW-0175">Coiled coil</keyword>
<sequence>MIQAKQLVKRYELKEKVGFFRKKKRVVEAVNGLDLSIQKGEIVGLLGVNGAGKTTTIKMLATLLEPTSGTIEIDGMDSMKQDLLIKKKINMIAGGERMLYWRLTGYENLQYFGSLYGLKGIELEERIQFLLQQVELKEAAHTPVERYSKGMKQRLQIARGLINDPDYLFLDEPTLGLDAPVAKKLREMVYRLAKEQNKGILLTSHYLEEVEELCDRLYIIEKGKLLYEGTPENIIQSIVREYRLEIVIPEIKSETIERFEHSLGMKEIQYEKECMGEHIRYQLKASFDMTATVLSLLTKYQIRILQLETHKARLEDAILQIANEVSA</sequence>
<organism evidence="7 8">
    <name type="scientific">Bacillus cereus</name>
    <dbReference type="NCBI Taxonomy" id="1396"/>
    <lineage>
        <taxon>Bacteria</taxon>
        <taxon>Bacillati</taxon>
        <taxon>Bacillota</taxon>
        <taxon>Bacilli</taxon>
        <taxon>Bacillales</taxon>
        <taxon>Bacillaceae</taxon>
        <taxon>Bacillus</taxon>
        <taxon>Bacillus cereus group</taxon>
    </lineage>
</organism>
<name>A0A2B0N2J7_BACCE</name>
<dbReference type="Proteomes" id="UP000242656">
    <property type="component" value="Unassembled WGS sequence"/>
</dbReference>
<evidence type="ECO:0000313" key="7">
    <source>
        <dbReference type="EMBL" id="PFK47316.1"/>
    </source>
</evidence>
<dbReference type="RefSeq" id="WP_098489344.1">
    <property type="nucleotide sequence ID" value="NZ_NUWN01000006.1"/>
</dbReference>
<dbReference type="InterPro" id="IPR003439">
    <property type="entry name" value="ABC_transporter-like_ATP-bd"/>
</dbReference>